<dbReference type="EnsemblBacteria" id="BAC52989">
    <property type="protein sequence ID" value="BAC52989"/>
    <property type="gene ID" value="BAC52989"/>
</dbReference>
<dbReference type="AlphaFoldDB" id="Q89CS2"/>
<keyword evidence="1" id="KW-0175">Coiled coil</keyword>
<sequence>MEENGSGRPRPLLPRPPHLRGITRPQGLSGARPPDTITVNSQRTDAVTDPQIVCPNCHTEIKLTESLAAPLIAETRRKFDQQLTAKEEDFGRREALLKQAREEIAKAREAVDEQVAAKLKAERANIAEAEAKRARLAVADELSTRD</sequence>
<dbReference type="PATRIC" id="fig|224911.5.peg.7947"/>
<dbReference type="eggNOG" id="COG4487">
    <property type="taxonomic scope" value="Bacteria"/>
</dbReference>
<evidence type="ECO:0000256" key="1">
    <source>
        <dbReference type="SAM" id="Coils"/>
    </source>
</evidence>
<organism evidence="3 4">
    <name type="scientific">Bradyrhizobium diazoefficiens (strain JCM 10833 / BCRC 13528 / IAM 13628 / NBRC 14792 / USDA 110)</name>
    <dbReference type="NCBI Taxonomy" id="224911"/>
    <lineage>
        <taxon>Bacteria</taxon>
        <taxon>Pseudomonadati</taxon>
        <taxon>Pseudomonadota</taxon>
        <taxon>Alphaproteobacteria</taxon>
        <taxon>Hyphomicrobiales</taxon>
        <taxon>Nitrobacteraceae</taxon>
        <taxon>Bradyrhizobium</taxon>
    </lineage>
</organism>
<evidence type="ECO:0000313" key="4">
    <source>
        <dbReference type="Proteomes" id="UP000002526"/>
    </source>
</evidence>
<dbReference type="EMBL" id="BA000040">
    <property type="protein sequence ID" value="BAC52989.1"/>
    <property type="molecule type" value="Genomic_DNA"/>
</dbReference>
<feature type="region of interest" description="Disordered" evidence="2">
    <location>
        <begin position="1"/>
        <end position="44"/>
    </location>
</feature>
<accession>Q89CS2</accession>
<dbReference type="InParanoid" id="Q89CS2"/>
<dbReference type="OrthoDB" id="9765972at2"/>
<reference evidence="4" key="1">
    <citation type="journal article" date="2002" name="DNA Res.">
        <title>Complete genomic sequence of nitrogen-fixing symbiotic bacterium Bradyrhizobium japonicum USDA110.</title>
        <authorList>
            <person name="Kaneko T."/>
            <person name="Nakamura Y."/>
            <person name="Sato S."/>
            <person name="Minamisawa K."/>
            <person name="Uchiumi T."/>
            <person name="Sasamoto S."/>
            <person name="Watanabe A."/>
            <person name="Idesawa K."/>
            <person name="Iriguchi M."/>
            <person name="Kawashima K."/>
            <person name="Kohara M."/>
            <person name="Matsumoto M."/>
            <person name="Shimpo S."/>
            <person name="Tsuruoka H."/>
            <person name="Wada T."/>
            <person name="Yamada M."/>
            <person name="Tabata S."/>
        </authorList>
    </citation>
    <scope>NUCLEOTIDE SEQUENCE [LARGE SCALE GENOMIC DNA]</scope>
    <source>
        <strain evidence="4">JCM 10833 / BCRC 13528 / IAM 13628 / NBRC 14792 / USDA 110</strain>
    </source>
</reference>
<evidence type="ECO:0000256" key="2">
    <source>
        <dbReference type="SAM" id="MobiDB-lite"/>
    </source>
</evidence>
<protein>
    <submittedName>
        <fullName evidence="3">Blr7724 protein</fullName>
    </submittedName>
</protein>
<dbReference type="Proteomes" id="UP000002526">
    <property type="component" value="Chromosome"/>
</dbReference>
<evidence type="ECO:0000313" key="3">
    <source>
        <dbReference type="EMBL" id="BAC52989.1"/>
    </source>
</evidence>
<keyword evidence="4" id="KW-1185">Reference proteome</keyword>
<dbReference type="HOGENOM" id="CLU_1773822_0_0_5"/>
<proteinExistence type="predicted"/>
<feature type="coiled-coil region" evidence="1">
    <location>
        <begin position="93"/>
        <end position="139"/>
    </location>
</feature>
<name>Q89CS2_BRADU</name>
<dbReference type="KEGG" id="bja:blr7724"/>
<gene>
    <name evidence="3" type="ordered locus">blr7724</name>
</gene>